<keyword evidence="2" id="KW-1185">Reference proteome</keyword>
<organism evidence="1 2">
    <name type="scientific">Gordonia phage Getalong</name>
    <dbReference type="NCBI Taxonomy" id="2315531"/>
    <lineage>
        <taxon>Viruses</taxon>
        <taxon>Duplodnaviria</taxon>
        <taxon>Heunggongvirae</taxon>
        <taxon>Uroviricota</taxon>
        <taxon>Caudoviricetes</taxon>
        <taxon>Langleyhallvirinae</taxon>
        <taxon>Getalongvirus</taxon>
        <taxon>Getalongvirus getalong</taxon>
    </lineage>
</organism>
<dbReference type="KEGG" id="vg:55005286"/>
<gene>
    <name evidence="1" type="primary">52</name>
    <name evidence="1" type="ORF">SEA_GETALONG_52</name>
</gene>
<name>A0A386KF16_9CAUD</name>
<sequence length="86" mass="10023">MPRNAKCSCFYERSGTVIPQDWAMTISIHEVREIVAGRVRGARIEDPRQERIVVMGSFLHLESSGQVFRLDHWDSDRELIHCVWPD</sequence>
<evidence type="ECO:0000313" key="2">
    <source>
        <dbReference type="Proteomes" id="UP000278586"/>
    </source>
</evidence>
<accession>A0A386KF16</accession>
<dbReference type="RefSeq" id="YP_009814165.1">
    <property type="nucleotide sequence ID" value="NC_048083.1"/>
</dbReference>
<dbReference type="Proteomes" id="UP000278586">
    <property type="component" value="Segment"/>
</dbReference>
<evidence type="ECO:0000313" key="1">
    <source>
        <dbReference type="EMBL" id="AYD83912.1"/>
    </source>
</evidence>
<proteinExistence type="predicted"/>
<protein>
    <submittedName>
        <fullName evidence="1">Uncharacterized protein</fullName>
    </submittedName>
</protein>
<dbReference type="EMBL" id="MH779504">
    <property type="protein sequence ID" value="AYD83912.1"/>
    <property type="molecule type" value="Genomic_DNA"/>
</dbReference>
<reference evidence="1 2" key="1">
    <citation type="submission" date="2018-08" db="EMBL/GenBank/DDBJ databases">
        <authorList>
            <person name="King R.A."/>
            <person name="Ngong N.B."/>
            <person name="Xu E.M."/>
            <person name="Austin H.D."/>
            <person name="Shervin T.J."/>
            <person name="Anderson J.K."/>
            <person name="Watkins T.N."/>
            <person name="Gaffney B.L."/>
            <person name="Staples A.K."/>
            <person name="Rinehart C.A."/>
            <person name="Rowland N.S."/>
            <person name="Garlena R.A."/>
            <person name="Russell D.A."/>
            <person name="Pope W.H."/>
            <person name="Jacobs-Sera D."/>
            <person name="Hendrix R.W."/>
            <person name="Hatfull G.F."/>
        </authorList>
    </citation>
    <scope>NUCLEOTIDE SEQUENCE [LARGE SCALE GENOMIC DNA]</scope>
</reference>
<dbReference type="GeneID" id="55005286"/>